<keyword evidence="3" id="KW-1185">Reference proteome</keyword>
<gene>
    <name evidence="2" type="ORF">AAE3_LOCUS6282</name>
</gene>
<dbReference type="Proteomes" id="UP000467700">
    <property type="component" value="Unassembled WGS sequence"/>
</dbReference>
<dbReference type="EMBL" id="CACVBS010000042">
    <property type="protein sequence ID" value="CAA7263957.1"/>
    <property type="molecule type" value="Genomic_DNA"/>
</dbReference>
<feature type="signal peptide" evidence="1">
    <location>
        <begin position="1"/>
        <end position="23"/>
    </location>
</feature>
<reference evidence="2 3" key="1">
    <citation type="submission" date="2020-01" db="EMBL/GenBank/DDBJ databases">
        <authorList>
            <person name="Gupta K D."/>
        </authorList>
    </citation>
    <scope>NUCLEOTIDE SEQUENCE [LARGE SCALE GENOMIC DNA]</scope>
</reference>
<evidence type="ECO:0000313" key="3">
    <source>
        <dbReference type="Proteomes" id="UP000467700"/>
    </source>
</evidence>
<protein>
    <submittedName>
        <fullName evidence="2">Uncharacterized protein</fullName>
    </submittedName>
</protein>
<name>A0A8S0XRL3_CYCAE</name>
<evidence type="ECO:0000256" key="1">
    <source>
        <dbReference type="SAM" id="SignalP"/>
    </source>
</evidence>
<keyword evidence="1" id="KW-0732">Signal</keyword>
<dbReference type="OrthoDB" id="2104739at2759"/>
<feature type="chain" id="PRO_5035829290" evidence="1">
    <location>
        <begin position="24"/>
        <end position="149"/>
    </location>
</feature>
<dbReference type="AlphaFoldDB" id="A0A8S0XRL3"/>
<proteinExistence type="predicted"/>
<evidence type="ECO:0000313" key="2">
    <source>
        <dbReference type="EMBL" id="CAA7263957.1"/>
    </source>
</evidence>
<comment type="caution">
    <text evidence="2">The sequence shown here is derived from an EMBL/GenBank/DDBJ whole genome shotgun (WGS) entry which is preliminary data.</text>
</comment>
<sequence length="149" mass="16929">MVHLELELSIVVLALNPCTVSMATSVPVIVPPLNLPCKQPLPRNHYRPVNERLIHEAYDQCLQNELEAGNNERFLMWARCLGHLIREAPDTAARTGVAEEINRCNGSRAQMDLLAEFYVNHLIRLFRQDKVRTPTRSTHSSRSSSSDEQ</sequence>
<accession>A0A8S0XRL3</accession>
<organism evidence="2 3">
    <name type="scientific">Cyclocybe aegerita</name>
    <name type="common">Black poplar mushroom</name>
    <name type="synonym">Agrocybe aegerita</name>
    <dbReference type="NCBI Taxonomy" id="1973307"/>
    <lineage>
        <taxon>Eukaryota</taxon>
        <taxon>Fungi</taxon>
        <taxon>Dikarya</taxon>
        <taxon>Basidiomycota</taxon>
        <taxon>Agaricomycotina</taxon>
        <taxon>Agaricomycetes</taxon>
        <taxon>Agaricomycetidae</taxon>
        <taxon>Agaricales</taxon>
        <taxon>Agaricineae</taxon>
        <taxon>Bolbitiaceae</taxon>
        <taxon>Cyclocybe</taxon>
    </lineage>
</organism>